<evidence type="ECO:0000313" key="2">
    <source>
        <dbReference type="Proteomes" id="UP000652761"/>
    </source>
</evidence>
<name>A0A843XAC9_COLES</name>
<organism evidence="1 2">
    <name type="scientific">Colocasia esculenta</name>
    <name type="common">Wild taro</name>
    <name type="synonym">Arum esculentum</name>
    <dbReference type="NCBI Taxonomy" id="4460"/>
    <lineage>
        <taxon>Eukaryota</taxon>
        <taxon>Viridiplantae</taxon>
        <taxon>Streptophyta</taxon>
        <taxon>Embryophyta</taxon>
        <taxon>Tracheophyta</taxon>
        <taxon>Spermatophyta</taxon>
        <taxon>Magnoliopsida</taxon>
        <taxon>Liliopsida</taxon>
        <taxon>Araceae</taxon>
        <taxon>Aroideae</taxon>
        <taxon>Colocasieae</taxon>
        <taxon>Colocasia</taxon>
    </lineage>
</organism>
<gene>
    <name evidence="1" type="ORF">Taro_049214</name>
</gene>
<comment type="caution">
    <text evidence="1">The sequence shown here is derived from an EMBL/GenBank/DDBJ whole genome shotgun (WGS) entry which is preliminary data.</text>
</comment>
<dbReference type="Proteomes" id="UP000652761">
    <property type="component" value="Unassembled WGS sequence"/>
</dbReference>
<accession>A0A843XAC9</accession>
<protein>
    <submittedName>
        <fullName evidence="1">Uncharacterized protein</fullName>
    </submittedName>
</protein>
<dbReference type="EMBL" id="NMUH01006926">
    <property type="protein sequence ID" value="MQM16258.1"/>
    <property type="molecule type" value="Genomic_DNA"/>
</dbReference>
<feature type="non-terminal residue" evidence="1">
    <location>
        <position position="122"/>
    </location>
</feature>
<reference evidence="1" key="1">
    <citation type="submission" date="2017-07" db="EMBL/GenBank/DDBJ databases">
        <title>Taro Niue Genome Assembly and Annotation.</title>
        <authorList>
            <person name="Atibalentja N."/>
            <person name="Keating K."/>
            <person name="Fields C.J."/>
        </authorList>
    </citation>
    <scope>NUCLEOTIDE SEQUENCE</scope>
    <source>
        <strain evidence="1">Niue_2</strain>
        <tissue evidence="1">Leaf</tissue>
    </source>
</reference>
<sequence>MGDIEWDDTPVIEEEVYDPDPALTEAFHADSEPIDVSQDSQEPHTLAVKILEPLLSFFRDGKKPAKGSARSLAAKAPPLVFFLSPAFPLRQPAPAFACLHPTCVTPAQFVTRPGSFPRTDVE</sequence>
<evidence type="ECO:0000313" key="1">
    <source>
        <dbReference type="EMBL" id="MQM16258.1"/>
    </source>
</evidence>
<keyword evidence="2" id="KW-1185">Reference proteome</keyword>
<proteinExistence type="predicted"/>
<dbReference type="AlphaFoldDB" id="A0A843XAC9"/>